<dbReference type="EMBL" id="BAAADV010000007">
    <property type="protein sequence ID" value="GAA0678711.1"/>
    <property type="molecule type" value="Genomic_DNA"/>
</dbReference>
<evidence type="ECO:0000259" key="1">
    <source>
        <dbReference type="Pfam" id="PF26222"/>
    </source>
</evidence>
<feature type="domain" description="DUF8048" evidence="1">
    <location>
        <begin position="224"/>
        <end position="337"/>
    </location>
</feature>
<evidence type="ECO:0000313" key="2">
    <source>
        <dbReference type="EMBL" id="GAA0678711.1"/>
    </source>
</evidence>
<accession>A0AAV3TDG3</accession>
<dbReference type="AlphaFoldDB" id="A0AAV3TDG3"/>
<dbReference type="Proteomes" id="UP001500420">
    <property type="component" value="Unassembled WGS sequence"/>
</dbReference>
<reference evidence="2 3" key="1">
    <citation type="journal article" date="2019" name="Int. J. Syst. Evol. Microbiol.">
        <title>The Global Catalogue of Microorganisms (GCM) 10K type strain sequencing project: providing services to taxonomists for standard genome sequencing and annotation.</title>
        <authorList>
            <consortium name="The Broad Institute Genomics Platform"/>
            <consortium name="The Broad Institute Genome Sequencing Center for Infectious Disease"/>
            <person name="Wu L."/>
            <person name="Ma J."/>
        </authorList>
    </citation>
    <scope>NUCLEOTIDE SEQUENCE [LARGE SCALE GENOMIC DNA]</scope>
    <source>
        <strain evidence="2 3">JCM 16328</strain>
    </source>
</reference>
<protein>
    <recommendedName>
        <fullName evidence="1">DUF8048 domain-containing protein</fullName>
    </recommendedName>
</protein>
<proteinExistence type="predicted"/>
<gene>
    <name evidence="2" type="ORF">GCM10009020_28840</name>
</gene>
<sequence>MLLFFPVIAARPHLRDSPTEGRRKHPENLLFTAYAEATTMAQNPIGTAIDRDRMVELGREDGAFVVDVAEQVETADLPDGAAVVWRLRKEGDVARLALVPVPEDEVPDDTVAGRVGEDESLPIPRSLITEGLELDPEAYDPENPLLFKPGEIGEGAAAAAMPTGAPAPAADTALELQPVRFADGTPFHDEPVPEESLDSDPIAEAELERDADAGGEPQSGTVSAPIDSSFVNEVLTNRGVDREQVIEVLEAIARHDLIGPEDDATEYDPLTVDDRAVIVVDADVWEAEIAPEVDVERDALDAARKIHHRQAADLYDRANADEEREIAESRDAVVVKR</sequence>
<name>A0AAV3TDG3_9EURY</name>
<dbReference type="Pfam" id="PF26222">
    <property type="entry name" value="DUF8048"/>
    <property type="match status" value="1"/>
</dbReference>
<dbReference type="InterPro" id="IPR058361">
    <property type="entry name" value="DUF8048"/>
</dbReference>
<evidence type="ECO:0000313" key="3">
    <source>
        <dbReference type="Proteomes" id="UP001500420"/>
    </source>
</evidence>
<organism evidence="2 3">
    <name type="scientific">Natronoarchaeum mannanilyticum</name>
    <dbReference type="NCBI Taxonomy" id="926360"/>
    <lineage>
        <taxon>Archaea</taxon>
        <taxon>Methanobacteriati</taxon>
        <taxon>Methanobacteriota</taxon>
        <taxon>Stenosarchaea group</taxon>
        <taxon>Halobacteria</taxon>
        <taxon>Halobacteriales</taxon>
        <taxon>Natronoarchaeaceae</taxon>
    </lineage>
</organism>
<comment type="caution">
    <text evidence="2">The sequence shown here is derived from an EMBL/GenBank/DDBJ whole genome shotgun (WGS) entry which is preliminary data.</text>
</comment>
<keyword evidence="3" id="KW-1185">Reference proteome</keyword>